<dbReference type="EMBL" id="JBEDUW010000001">
    <property type="protein sequence ID" value="KAK9951570.1"/>
    <property type="molecule type" value="Genomic_DNA"/>
</dbReference>
<gene>
    <name evidence="1" type="ORF">M0R45_007008</name>
</gene>
<dbReference type="Proteomes" id="UP001457282">
    <property type="component" value="Unassembled WGS sequence"/>
</dbReference>
<evidence type="ECO:0000313" key="1">
    <source>
        <dbReference type="EMBL" id="KAK9951570.1"/>
    </source>
</evidence>
<evidence type="ECO:0000313" key="2">
    <source>
        <dbReference type="Proteomes" id="UP001457282"/>
    </source>
</evidence>
<reference evidence="1 2" key="1">
    <citation type="journal article" date="2023" name="G3 (Bethesda)">
        <title>A chromosome-length genome assembly and annotation of blackberry (Rubus argutus, cv. 'Hillquist').</title>
        <authorList>
            <person name="Bruna T."/>
            <person name="Aryal R."/>
            <person name="Dudchenko O."/>
            <person name="Sargent D.J."/>
            <person name="Mead D."/>
            <person name="Buti M."/>
            <person name="Cavallini A."/>
            <person name="Hytonen T."/>
            <person name="Andres J."/>
            <person name="Pham M."/>
            <person name="Weisz D."/>
            <person name="Mascagni F."/>
            <person name="Usai G."/>
            <person name="Natali L."/>
            <person name="Bassil N."/>
            <person name="Fernandez G.E."/>
            <person name="Lomsadze A."/>
            <person name="Armour M."/>
            <person name="Olukolu B."/>
            <person name="Poorten T."/>
            <person name="Britton C."/>
            <person name="Davik J."/>
            <person name="Ashrafi H."/>
            <person name="Aiden E.L."/>
            <person name="Borodovsky M."/>
            <person name="Worthington M."/>
        </authorList>
    </citation>
    <scope>NUCLEOTIDE SEQUENCE [LARGE SCALE GENOMIC DNA]</scope>
    <source>
        <strain evidence="1">PI 553951</strain>
    </source>
</reference>
<organism evidence="1 2">
    <name type="scientific">Rubus argutus</name>
    <name type="common">Southern blackberry</name>
    <dbReference type="NCBI Taxonomy" id="59490"/>
    <lineage>
        <taxon>Eukaryota</taxon>
        <taxon>Viridiplantae</taxon>
        <taxon>Streptophyta</taxon>
        <taxon>Embryophyta</taxon>
        <taxon>Tracheophyta</taxon>
        <taxon>Spermatophyta</taxon>
        <taxon>Magnoliopsida</taxon>
        <taxon>eudicotyledons</taxon>
        <taxon>Gunneridae</taxon>
        <taxon>Pentapetalae</taxon>
        <taxon>rosids</taxon>
        <taxon>fabids</taxon>
        <taxon>Rosales</taxon>
        <taxon>Rosaceae</taxon>
        <taxon>Rosoideae</taxon>
        <taxon>Rosoideae incertae sedis</taxon>
        <taxon>Rubus</taxon>
    </lineage>
</organism>
<dbReference type="AlphaFoldDB" id="A0AAW1YS87"/>
<proteinExistence type="predicted"/>
<protein>
    <submittedName>
        <fullName evidence="1">Uncharacterized protein</fullName>
    </submittedName>
</protein>
<comment type="caution">
    <text evidence="1">The sequence shown here is derived from an EMBL/GenBank/DDBJ whole genome shotgun (WGS) entry which is preliminary data.</text>
</comment>
<sequence length="104" mass="11890">MRAICAEKTKLVEKKFVLLNEDEVVDAECFEGKNEFEELQPANPVIGLKRIDTEFIVEGNSFEEELEKEERDWSLNHETCAAVIDKNEERTVSSIQAVDILLCS</sequence>
<name>A0AAW1YS87_RUBAR</name>
<accession>A0AAW1YS87</accession>
<keyword evidence="2" id="KW-1185">Reference proteome</keyword>